<dbReference type="PROSITE" id="PS51375">
    <property type="entry name" value="PPR"/>
    <property type="match status" value="1"/>
</dbReference>
<dbReference type="InterPro" id="IPR002885">
    <property type="entry name" value="PPR_rpt"/>
</dbReference>
<keyword evidence="4" id="KW-1185">Reference proteome</keyword>
<dbReference type="OrthoDB" id="1749082at2759"/>
<dbReference type="EMBL" id="BDDD01001728">
    <property type="protein sequence ID" value="GAV78014.1"/>
    <property type="molecule type" value="Genomic_DNA"/>
</dbReference>
<dbReference type="InParanoid" id="A0A1Q3CCQ1"/>
<protein>
    <submittedName>
        <fullName evidence="3">PPR domain-containing protein</fullName>
    </submittedName>
</protein>
<evidence type="ECO:0000256" key="1">
    <source>
        <dbReference type="ARBA" id="ARBA00022737"/>
    </source>
</evidence>
<dbReference type="Pfam" id="PF01535">
    <property type="entry name" value="PPR"/>
    <property type="match status" value="2"/>
</dbReference>
<organism evidence="3 4">
    <name type="scientific">Cephalotus follicularis</name>
    <name type="common">Albany pitcher plant</name>
    <dbReference type="NCBI Taxonomy" id="3775"/>
    <lineage>
        <taxon>Eukaryota</taxon>
        <taxon>Viridiplantae</taxon>
        <taxon>Streptophyta</taxon>
        <taxon>Embryophyta</taxon>
        <taxon>Tracheophyta</taxon>
        <taxon>Spermatophyta</taxon>
        <taxon>Magnoliopsida</taxon>
        <taxon>eudicotyledons</taxon>
        <taxon>Gunneridae</taxon>
        <taxon>Pentapetalae</taxon>
        <taxon>rosids</taxon>
        <taxon>fabids</taxon>
        <taxon>Oxalidales</taxon>
        <taxon>Cephalotaceae</taxon>
        <taxon>Cephalotus</taxon>
    </lineage>
</organism>
<accession>A0A1Q3CCQ1</accession>
<name>A0A1Q3CCQ1_CEPFO</name>
<keyword evidence="1" id="KW-0677">Repeat</keyword>
<dbReference type="Gene3D" id="1.25.40.10">
    <property type="entry name" value="Tetratricopeptide repeat domain"/>
    <property type="match status" value="1"/>
</dbReference>
<evidence type="ECO:0000256" key="2">
    <source>
        <dbReference type="PROSITE-ProRule" id="PRU00708"/>
    </source>
</evidence>
<gene>
    <name evidence="3" type="ORF">CFOL_v3_21482</name>
</gene>
<proteinExistence type="predicted"/>
<evidence type="ECO:0000313" key="4">
    <source>
        <dbReference type="Proteomes" id="UP000187406"/>
    </source>
</evidence>
<evidence type="ECO:0000313" key="3">
    <source>
        <dbReference type="EMBL" id="GAV78014.1"/>
    </source>
</evidence>
<reference evidence="4" key="1">
    <citation type="submission" date="2016-04" db="EMBL/GenBank/DDBJ databases">
        <title>Cephalotus genome sequencing.</title>
        <authorList>
            <person name="Fukushima K."/>
            <person name="Hasebe M."/>
            <person name="Fang X."/>
        </authorList>
    </citation>
    <scope>NUCLEOTIDE SEQUENCE [LARGE SCALE GENOMIC DNA]</scope>
    <source>
        <strain evidence="4">cv. St1</strain>
    </source>
</reference>
<dbReference type="Proteomes" id="UP000187406">
    <property type="component" value="Unassembled WGS sequence"/>
</dbReference>
<dbReference type="InterPro" id="IPR011990">
    <property type="entry name" value="TPR-like_helical_dom_sf"/>
</dbReference>
<comment type="caution">
    <text evidence="3">The sequence shown here is derived from an EMBL/GenBank/DDBJ whole genome shotgun (WGS) entry which is preliminary data.</text>
</comment>
<sequence>MQCMVRSFTEIGRFKEAVGMVIEMQHLDLMLSSKTLNSVVAVACQIGLIDYAENAFEEMCDRGLKEKRKMPLYDCMLLLKPHMKKEALMDLVAQVRKHVCPLAFHTNFNN</sequence>
<feature type="repeat" description="PPR" evidence="2">
    <location>
        <begin position="32"/>
        <end position="66"/>
    </location>
</feature>
<dbReference type="AlphaFoldDB" id="A0A1Q3CCQ1"/>